<dbReference type="EMBL" id="JAWDGP010006510">
    <property type="protein sequence ID" value="KAK3739615.1"/>
    <property type="molecule type" value="Genomic_DNA"/>
</dbReference>
<name>A0AAE0YC42_9GAST</name>
<dbReference type="Proteomes" id="UP001283361">
    <property type="component" value="Unassembled WGS sequence"/>
</dbReference>
<reference evidence="1" key="1">
    <citation type="journal article" date="2023" name="G3 (Bethesda)">
        <title>A reference genome for the long-term kleptoplast-retaining sea slug Elysia crispata morphotype clarki.</title>
        <authorList>
            <person name="Eastman K.E."/>
            <person name="Pendleton A.L."/>
            <person name="Shaikh M.A."/>
            <person name="Suttiyut T."/>
            <person name="Ogas R."/>
            <person name="Tomko P."/>
            <person name="Gavelis G."/>
            <person name="Widhalm J.R."/>
            <person name="Wisecaver J.H."/>
        </authorList>
    </citation>
    <scope>NUCLEOTIDE SEQUENCE</scope>
    <source>
        <strain evidence="1">ECLA1</strain>
    </source>
</reference>
<accession>A0AAE0YC42</accession>
<evidence type="ECO:0000313" key="2">
    <source>
        <dbReference type="Proteomes" id="UP001283361"/>
    </source>
</evidence>
<gene>
    <name evidence="1" type="ORF">RRG08_008223</name>
</gene>
<evidence type="ECO:0000313" key="1">
    <source>
        <dbReference type="EMBL" id="KAK3739615.1"/>
    </source>
</evidence>
<sequence>MYVIDHRSGYIAPLALYPLIFCRSRRLSPQIFPLIIVDIVSESGTFCKRLKREEKEEFDKEKDEDLERRLLELLRSVRFIFSRAVPASLAQLAIPEFCVMFMLGNQEGFDELLSSLFHTIISTCDPSGVLAWRPHDFEQQQRPSYFIPL</sequence>
<keyword evidence="2" id="KW-1185">Reference proteome</keyword>
<comment type="caution">
    <text evidence="1">The sequence shown here is derived from an EMBL/GenBank/DDBJ whole genome shotgun (WGS) entry which is preliminary data.</text>
</comment>
<organism evidence="1 2">
    <name type="scientific">Elysia crispata</name>
    <name type="common">lettuce slug</name>
    <dbReference type="NCBI Taxonomy" id="231223"/>
    <lineage>
        <taxon>Eukaryota</taxon>
        <taxon>Metazoa</taxon>
        <taxon>Spiralia</taxon>
        <taxon>Lophotrochozoa</taxon>
        <taxon>Mollusca</taxon>
        <taxon>Gastropoda</taxon>
        <taxon>Heterobranchia</taxon>
        <taxon>Euthyneura</taxon>
        <taxon>Panpulmonata</taxon>
        <taxon>Sacoglossa</taxon>
        <taxon>Placobranchoidea</taxon>
        <taxon>Plakobranchidae</taxon>
        <taxon>Elysia</taxon>
    </lineage>
</organism>
<proteinExistence type="predicted"/>
<protein>
    <submittedName>
        <fullName evidence="1">Uncharacterized protein</fullName>
    </submittedName>
</protein>
<dbReference type="AlphaFoldDB" id="A0AAE0YC42"/>